<evidence type="ECO:0000313" key="1">
    <source>
        <dbReference type="EMBL" id="KAJ0111938.1"/>
    </source>
</evidence>
<proteinExistence type="predicted"/>
<comment type="caution">
    <text evidence="1">The sequence shown here is derived from an EMBL/GenBank/DDBJ whole genome shotgun (WGS) entry which is preliminary data.</text>
</comment>
<dbReference type="Proteomes" id="UP001164250">
    <property type="component" value="Chromosome 1"/>
</dbReference>
<name>A0ACC1C895_9ROSI</name>
<reference evidence="2" key="1">
    <citation type="journal article" date="2023" name="G3 (Bethesda)">
        <title>Genome assembly and association tests identify interacting loci associated with vigor, precocity, and sex in interspecific pistachio rootstocks.</title>
        <authorList>
            <person name="Palmer W."/>
            <person name="Jacygrad E."/>
            <person name="Sagayaradj S."/>
            <person name="Cavanaugh K."/>
            <person name="Han R."/>
            <person name="Bertier L."/>
            <person name="Beede B."/>
            <person name="Kafkas S."/>
            <person name="Golino D."/>
            <person name="Preece J."/>
            <person name="Michelmore R."/>
        </authorList>
    </citation>
    <scope>NUCLEOTIDE SEQUENCE [LARGE SCALE GENOMIC DNA]</scope>
</reference>
<organism evidence="1 2">
    <name type="scientific">Pistacia atlantica</name>
    <dbReference type="NCBI Taxonomy" id="434234"/>
    <lineage>
        <taxon>Eukaryota</taxon>
        <taxon>Viridiplantae</taxon>
        <taxon>Streptophyta</taxon>
        <taxon>Embryophyta</taxon>
        <taxon>Tracheophyta</taxon>
        <taxon>Spermatophyta</taxon>
        <taxon>Magnoliopsida</taxon>
        <taxon>eudicotyledons</taxon>
        <taxon>Gunneridae</taxon>
        <taxon>Pentapetalae</taxon>
        <taxon>rosids</taxon>
        <taxon>malvids</taxon>
        <taxon>Sapindales</taxon>
        <taxon>Anacardiaceae</taxon>
        <taxon>Pistacia</taxon>
    </lineage>
</organism>
<sequence length="439" mass="48546">MRKVRLRNVKELYDDSGQVLDPKIALALKDSSKIQGPAGETDQTDCIALLTMQRSCGTERGHVERERHFQSSEIDMKEQLRNCNVCAIPCSCCMHSKQMTSPMGINTDEFSDACKRKDVCRGSSGNVDMLSPSLCYACNGRHHTSSETSNLFSACSSRDSFTENVESKATLRAPATSEDTDEVPDKILSNRPRQQKESECFGDNISCISGSDNTNVMACKQGGGGDTEWKSTSCRLASTNNFLVTENPVGYQPVLCSVPTSPLWKVEDNRPIRTDKFTNESSQTVEVCSNKSDLSEISSLRVSFSGTSSFKGEPSGCYEEQVESSLIRAANCGFGRQINDVHNYAECLKPDAKMSDRILQVEVVKCPIRKEDIGKSRAGVDESDVVKDPPESQPVDHNKVSDAAEIEVSTVPIPDITIYEHSSWCTFLGHGTWWNYWNF</sequence>
<keyword evidence="2" id="KW-1185">Reference proteome</keyword>
<protein>
    <submittedName>
        <fullName evidence="1">Uncharacterized protein</fullName>
    </submittedName>
</protein>
<dbReference type="EMBL" id="CM047897">
    <property type="protein sequence ID" value="KAJ0111938.1"/>
    <property type="molecule type" value="Genomic_DNA"/>
</dbReference>
<evidence type="ECO:0000313" key="2">
    <source>
        <dbReference type="Proteomes" id="UP001164250"/>
    </source>
</evidence>
<accession>A0ACC1C895</accession>
<gene>
    <name evidence="1" type="ORF">Patl1_03480</name>
</gene>